<evidence type="ECO:0000313" key="2">
    <source>
        <dbReference type="EMBL" id="CAE8622457.1"/>
    </source>
</evidence>
<organism evidence="2 3">
    <name type="scientific">Polarella glacialis</name>
    <name type="common">Dinoflagellate</name>
    <dbReference type="NCBI Taxonomy" id="89957"/>
    <lineage>
        <taxon>Eukaryota</taxon>
        <taxon>Sar</taxon>
        <taxon>Alveolata</taxon>
        <taxon>Dinophyceae</taxon>
        <taxon>Suessiales</taxon>
        <taxon>Suessiaceae</taxon>
        <taxon>Polarella</taxon>
    </lineage>
</organism>
<gene>
    <name evidence="2" type="ORF">PGLA1383_LOCUS39900</name>
</gene>
<dbReference type="EMBL" id="CAJNNV010027978">
    <property type="protein sequence ID" value="CAE8622457.1"/>
    <property type="molecule type" value="Genomic_DNA"/>
</dbReference>
<dbReference type="Proteomes" id="UP000654075">
    <property type="component" value="Unassembled WGS sequence"/>
</dbReference>
<reference evidence="2" key="1">
    <citation type="submission" date="2021-02" db="EMBL/GenBank/DDBJ databases">
        <authorList>
            <person name="Dougan E. K."/>
            <person name="Rhodes N."/>
            <person name="Thang M."/>
            <person name="Chan C."/>
        </authorList>
    </citation>
    <scope>NUCLEOTIDE SEQUENCE</scope>
</reference>
<sequence length="148" mass="15047">MSSIGFSTIAESIASPSSSQGGDVSDSSSSEPGHPSPVDSASRFFARLFSFFLLLRARLASCSAATSSSAEAPIPGVLRHSPLGMAWAALLVRSVAAAGRLVKTPVTAAATACTVRRGALAKIAARTAAATKAGPSAFAMAYLFSYYN</sequence>
<feature type="compositionally biased region" description="Low complexity" evidence="1">
    <location>
        <begin position="15"/>
        <end position="36"/>
    </location>
</feature>
<evidence type="ECO:0000313" key="3">
    <source>
        <dbReference type="Proteomes" id="UP000654075"/>
    </source>
</evidence>
<proteinExistence type="predicted"/>
<dbReference type="AlphaFoldDB" id="A0A813G856"/>
<accession>A0A813G856</accession>
<keyword evidence="3" id="KW-1185">Reference proteome</keyword>
<feature type="compositionally biased region" description="Polar residues" evidence="1">
    <location>
        <begin position="1"/>
        <end position="10"/>
    </location>
</feature>
<feature type="region of interest" description="Disordered" evidence="1">
    <location>
        <begin position="1"/>
        <end position="36"/>
    </location>
</feature>
<protein>
    <submittedName>
        <fullName evidence="2">Uncharacterized protein</fullName>
    </submittedName>
</protein>
<comment type="caution">
    <text evidence="2">The sequence shown here is derived from an EMBL/GenBank/DDBJ whole genome shotgun (WGS) entry which is preliminary data.</text>
</comment>
<name>A0A813G856_POLGL</name>
<evidence type="ECO:0000256" key="1">
    <source>
        <dbReference type="SAM" id="MobiDB-lite"/>
    </source>
</evidence>